<evidence type="ECO:0000313" key="3">
    <source>
        <dbReference type="Proteomes" id="UP000248795"/>
    </source>
</evidence>
<dbReference type="EMBL" id="QKVK01000005">
    <property type="protein sequence ID" value="PZF76680.1"/>
    <property type="molecule type" value="Genomic_DNA"/>
</dbReference>
<feature type="chain" id="PRO_5016017202" description="DUF5330 domain-containing protein" evidence="1">
    <location>
        <begin position="31"/>
        <end position="110"/>
    </location>
</feature>
<evidence type="ECO:0000256" key="1">
    <source>
        <dbReference type="SAM" id="SignalP"/>
    </source>
</evidence>
<evidence type="ECO:0008006" key="4">
    <source>
        <dbReference type="Google" id="ProtNLM"/>
    </source>
</evidence>
<organism evidence="2 3">
    <name type="scientific">Aestuariivirga litoralis</name>
    <dbReference type="NCBI Taxonomy" id="2650924"/>
    <lineage>
        <taxon>Bacteria</taxon>
        <taxon>Pseudomonadati</taxon>
        <taxon>Pseudomonadota</taxon>
        <taxon>Alphaproteobacteria</taxon>
        <taxon>Hyphomicrobiales</taxon>
        <taxon>Aestuariivirgaceae</taxon>
        <taxon>Aestuariivirga</taxon>
    </lineage>
</organism>
<keyword evidence="1" id="KW-0732">Signal</keyword>
<reference evidence="3" key="1">
    <citation type="submission" date="2018-06" db="EMBL/GenBank/DDBJ databases">
        <title>Aestuariibacter litoralis strain KCTC 52945T.</title>
        <authorList>
            <person name="Li X."/>
            <person name="Salam N."/>
            <person name="Li J.-L."/>
            <person name="Chen Y.-M."/>
            <person name="Yang Z.-W."/>
            <person name="Zhang L.-Y."/>
            <person name="Han M.-X."/>
            <person name="Xiao M."/>
            <person name="Li W.-J."/>
        </authorList>
    </citation>
    <scope>NUCLEOTIDE SEQUENCE [LARGE SCALE GENOMIC DNA]</scope>
    <source>
        <strain evidence="3">KCTC 52945</strain>
    </source>
</reference>
<sequence length="110" mass="11748">MLMKRHMHMNVLAALSATLLLLGQTDGAQAATVVKPGVKRCALLQSQLTAAVRSKHMVLSPRARSLEAEAREFCQQGKTAQGARAYVKALNTLGIMPDLETAHVATGEVP</sequence>
<proteinExistence type="predicted"/>
<feature type="signal peptide" evidence="1">
    <location>
        <begin position="1"/>
        <end position="30"/>
    </location>
</feature>
<dbReference type="Proteomes" id="UP000248795">
    <property type="component" value="Unassembled WGS sequence"/>
</dbReference>
<protein>
    <recommendedName>
        <fullName evidence="4">DUF5330 domain-containing protein</fullName>
    </recommendedName>
</protein>
<gene>
    <name evidence="2" type="ORF">DK847_12880</name>
</gene>
<comment type="caution">
    <text evidence="2">The sequence shown here is derived from an EMBL/GenBank/DDBJ whole genome shotgun (WGS) entry which is preliminary data.</text>
</comment>
<evidence type="ECO:0000313" key="2">
    <source>
        <dbReference type="EMBL" id="PZF76680.1"/>
    </source>
</evidence>
<accession>A0A2W2AVN7</accession>
<dbReference type="AlphaFoldDB" id="A0A2W2AVN7"/>
<keyword evidence="3" id="KW-1185">Reference proteome</keyword>
<name>A0A2W2AVN7_9HYPH</name>